<accession>A0A1V3XR00</accession>
<gene>
    <name evidence="2" type="ORF">BZL30_1037</name>
</gene>
<sequence>MRLADSGFRHPDERRGTFQVRRQARDPRRRQNRVQAHPHSMPMFEIAAPRTRVV</sequence>
<organism evidence="2 3">
    <name type="scientific">Mycobacterium kansasii</name>
    <dbReference type="NCBI Taxonomy" id="1768"/>
    <lineage>
        <taxon>Bacteria</taxon>
        <taxon>Bacillati</taxon>
        <taxon>Actinomycetota</taxon>
        <taxon>Actinomycetes</taxon>
        <taxon>Mycobacteriales</taxon>
        <taxon>Mycobacteriaceae</taxon>
        <taxon>Mycobacterium</taxon>
    </lineage>
</organism>
<proteinExistence type="predicted"/>
<feature type="region of interest" description="Disordered" evidence="1">
    <location>
        <begin position="1"/>
        <end position="54"/>
    </location>
</feature>
<evidence type="ECO:0000313" key="2">
    <source>
        <dbReference type="EMBL" id="OOK81657.1"/>
    </source>
</evidence>
<reference evidence="2 3" key="1">
    <citation type="submission" date="2017-02" db="EMBL/GenBank/DDBJ databases">
        <title>Complete genome sequences of Mycobacterium kansasii strains isolated from rhesus macaques.</title>
        <authorList>
            <person name="Panda A."/>
            <person name="Nagaraj S."/>
            <person name="Zhao X."/>
            <person name="Tettelin H."/>
            <person name="Detolla L.J."/>
        </authorList>
    </citation>
    <scope>NUCLEOTIDE SEQUENCE [LARGE SCALE GENOMIC DNA]</scope>
    <source>
        <strain evidence="2 3">11-3813</strain>
    </source>
</reference>
<dbReference type="AlphaFoldDB" id="A0A1V3XR00"/>
<evidence type="ECO:0000256" key="1">
    <source>
        <dbReference type="SAM" id="MobiDB-lite"/>
    </source>
</evidence>
<feature type="compositionally biased region" description="Basic and acidic residues" evidence="1">
    <location>
        <begin position="7"/>
        <end position="16"/>
    </location>
</feature>
<comment type="caution">
    <text evidence="2">The sequence shown here is derived from an EMBL/GenBank/DDBJ whole genome shotgun (WGS) entry which is preliminary data.</text>
</comment>
<evidence type="ECO:0000313" key="3">
    <source>
        <dbReference type="Proteomes" id="UP000189229"/>
    </source>
</evidence>
<dbReference type="EMBL" id="MVBM01000001">
    <property type="protein sequence ID" value="OOK81657.1"/>
    <property type="molecule type" value="Genomic_DNA"/>
</dbReference>
<name>A0A1V3XR00_MYCKA</name>
<protein>
    <submittedName>
        <fullName evidence="2">Uncharacterized protein</fullName>
    </submittedName>
</protein>
<dbReference type="Proteomes" id="UP000189229">
    <property type="component" value="Unassembled WGS sequence"/>
</dbReference>